<sequence length="345" mass="37541">MRITKEVKVALLGIAAAVALYFGYTFLRGSNLFSDTRTYYALYDSVDGLTISNPVLLNGVKIGIVQDVKLQPQNKNRILVTMDINEDIDVGDSTVASLSSSSILGGKAITLMMRANTRRYEGGDTLISFTEKSLTDMLTAKAMPLMGSVDSTLIKINSFFDKDAKKSMQATMLNAQASTEAMKNILLMNQRNMHEITTNLSELTYSLKATQRKFDHLAGNLTSITDTLKNSELNAAIRNMNATVTEAQMAVKKFNENNGTLGKLMNDDSLYNNLNSTAKNMDALMVDLKANPKRYVHFSVFGKSAGSGDTKIEKANIVAPKGTGPVIIKETNTVDTSGKSAPTTK</sequence>
<name>A0ABW0E8F8_9BACT</name>
<gene>
    <name evidence="4" type="ORF">ACFPIB_02760</name>
</gene>
<dbReference type="InterPro" id="IPR052336">
    <property type="entry name" value="MlaD_Phospholipid_Transporter"/>
</dbReference>
<keyword evidence="1" id="KW-0175">Coiled coil</keyword>
<evidence type="ECO:0000256" key="1">
    <source>
        <dbReference type="SAM" id="Coils"/>
    </source>
</evidence>
<evidence type="ECO:0000313" key="4">
    <source>
        <dbReference type="EMBL" id="MFC5269515.1"/>
    </source>
</evidence>
<keyword evidence="2" id="KW-0472">Membrane</keyword>
<dbReference type="EMBL" id="JBHSKT010000001">
    <property type="protein sequence ID" value="MFC5269515.1"/>
    <property type="molecule type" value="Genomic_DNA"/>
</dbReference>
<dbReference type="PANTHER" id="PTHR33371:SF4">
    <property type="entry name" value="INTERMEMBRANE PHOSPHOLIPID TRANSPORT SYSTEM BINDING PROTEIN MLAD"/>
    <property type="match status" value="1"/>
</dbReference>
<reference evidence="5" key="1">
    <citation type="journal article" date="2019" name="Int. J. Syst. Evol. Microbiol.">
        <title>The Global Catalogue of Microorganisms (GCM) 10K type strain sequencing project: providing services to taxonomists for standard genome sequencing and annotation.</title>
        <authorList>
            <consortium name="The Broad Institute Genomics Platform"/>
            <consortium name="The Broad Institute Genome Sequencing Center for Infectious Disease"/>
            <person name="Wu L."/>
            <person name="Ma J."/>
        </authorList>
    </citation>
    <scope>NUCLEOTIDE SEQUENCE [LARGE SCALE GENOMIC DNA]</scope>
    <source>
        <strain evidence="5">KACC 12602</strain>
    </source>
</reference>
<evidence type="ECO:0000313" key="5">
    <source>
        <dbReference type="Proteomes" id="UP001596161"/>
    </source>
</evidence>
<organism evidence="4 5">
    <name type="scientific">Adhaeribacter terreus</name>
    <dbReference type="NCBI Taxonomy" id="529703"/>
    <lineage>
        <taxon>Bacteria</taxon>
        <taxon>Pseudomonadati</taxon>
        <taxon>Bacteroidota</taxon>
        <taxon>Cytophagia</taxon>
        <taxon>Cytophagales</taxon>
        <taxon>Hymenobacteraceae</taxon>
        <taxon>Adhaeribacter</taxon>
    </lineage>
</organism>
<keyword evidence="5" id="KW-1185">Reference proteome</keyword>
<keyword evidence="2" id="KW-0812">Transmembrane</keyword>
<dbReference type="Pfam" id="PF02470">
    <property type="entry name" value="MlaD"/>
    <property type="match status" value="1"/>
</dbReference>
<keyword evidence="2" id="KW-1133">Transmembrane helix</keyword>
<proteinExistence type="predicted"/>
<dbReference type="InterPro" id="IPR003399">
    <property type="entry name" value="Mce/MlaD"/>
</dbReference>
<dbReference type="RefSeq" id="WP_378015891.1">
    <property type="nucleotide sequence ID" value="NZ_JBHSKT010000001.1"/>
</dbReference>
<dbReference type="Proteomes" id="UP001596161">
    <property type="component" value="Unassembled WGS sequence"/>
</dbReference>
<accession>A0ABW0E8F8</accession>
<feature type="domain" description="Mce/MlaD" evidence="3">
    <location>
        <begin position="36"/>
        <end position="112"/>
    </location>
</feature>
<evidence type="ECO:0000256" key="2">
    <source>
        <dbReference type="SAM" id="Phobius"/>
    </source>
</evidence>
<protein>
    <submittedName>
        <fullName evidence="4">MlaD family protein</fullName>
    </submittedName>
</protein>
<evidence type="ECO:0000259" key="3">
    <source>
        <dbReference type="Pfam" id="PF02470"/>
    </source>
</evidence>
<feature type="transmembrane region" description="Helical" evidence="2">
    <location>
        <begin position="7"/>
        <end position="27"/>
    </location>
</feature>
<dbReference type="PANTHER" id="PTHR33371">
    <property type="entry name" value="INTERMEMBRANE PHOSPHOLIPID TRANSPORT SYSTEM BINDING PROTEIN MLAD-RELATED"/>
    <property type="match status" value="1"/>
</dbReference>
<feature type="coiled-coil region" evidence="1">
    <location>
        <begin position="237"/>
        <end position="291"/>
    </location>
</feature>
<comment type="caution">
    <text evidence="4">The sequence shown here is derived from an EMBL/GenBank/DDBJ whole genome shotgun (WGS) entry which is preliminary data.</text>
</comment>